<dbReference type="Gene3D" id="3.40.50.300">
    <property type="entry name" value="P-loop containing nucleotide triphosphate hydrolases"/>
    <property type="match status" value="1"/>
</dbReference>
<dbReference type="RefSeq" id="XP_056485561.1">
    <property type="nucleotide sequence ID" value="XM_056634941.1"/>
</dbReference>
<name>A0A9W9VR28_9EURO</name>
<reference evidence="1" key="2">
    <citation type="journal article" date="2023" name="IMA Fungus">
        <title>Comparative genomic study of the Penicillium genus elucidates a diverse pangenome and 15 lateral gene transfer events.</title>
        <authorList>
            <person name="Petersen C."/>
            <person name="Sorensen T."/>
            <person name="Nielsen M.R."/>
            <person name="Sondergaard T.E."/>
            <person name="Sorensen J.L."/>
            <person name="Fitzpatrick D.A."/>
            <person name="Frisvad J.C."/>
            <person name="Nielsen K.L."/>
        </authorList>
    </citation>
    <scope>NUCLEOTIDE SEQUENCE</scope>
    <source>
        <strain evidence="1">IBT 29677</strain>
    </source>
</reference>
<accession>A0A9W9VR28</accession>
<proteinExistence type="predicted"/>
<dbReference type="Proteomes" id="UP001147747">
    <property type="component" value="Unassembled WGS sequence"/>
</dbReference>
<organism evidence="1 2">
    <name type="scientific">Penicillium cosmopolitanum</name>
    <dbReference type="NCBI Taxonomy" id="1131564"/>
    <lineage>
        <taxon>Eukaryota</taxon>
        <taxon>Fungi</taxon>
        <taxon>Dikarya</taxon>
        <taxon>Ascomycota</taxon>
        <taxon>Pezizomycotina</taxon>
        <taxon>Eurotiomycetes</taxon>
        <taxon>Eurotiomycetidae</taxon>
        <taxon>Eurotiales</taxon>
        <taxon>Aspergillaceae</taxon>
        <taxon>Penicillium</taxon>
    </lineage>
</organism>
<dbReference type="OrthoDB" id="6161812at2759"/>
<evidence type="ECO:0008006" key="3">
    <source>
        <dbReference type="Google" id="ProtNLM"/>
    </source>
</evidence>
<gene>
    <name evidence="1" type="ORF">N7509_010304</name>
</gene>
<comment type="caution">
    <text evidence="1">The sequence shown here is derived from an EMBL/GenBank/DDBJ whole genome shotgun (WGS) entry which is preliminary data.</text>
</comment>
<dbReference type="PANTHER" id="PTHR35205:SF1">
    <property type="entry name" value="ZU5 DOMAIN-CONTAINING PROTEIN"/>
    <property type="match status" value="1"/>
</dbReference>
<dbReference type="AlphaFoldDB" id="A0A9W9VR28"/>
<protein>
    <recommendedName>
        <fullName evidence="3">NB-ARC domain-containing protein</fullName>
    </recommendedName>
</protein>
<evidence type="ECO:0000313" key="2">
    <source>
        <dbReference type="Proteomes" id="UP001147747"/>
    </source>
</evidence>
<dbReference type="InterPro" id="IPR027417">
    <property type="entry name" value="P-loop_NTPase"/>
</dbReference>
<evidence type="ECO:0000313" key="1">
    <source>
        <dbReference type="EMBL" id="KAJ5387763.1"/>
    </source>
</evidence>
<dbReference type="EMBL" id="JAPZBU010000009">
    <property type="protein sequence ID" value="KAJ5387763.1"/>
    <property type="molecule type" value="Genomic_DNA"/>
</dbReference>
<keyword evidence="2" id="KW-1185">Reference proteome</keyword>
<sequence length="167" mass="18728">MTGVGKSQTTLEFAYRSRHVFHYIFWIRAEDDAVISQEYSKLIGILGIAPADDPDAKAERVRQWLCTTQGWLIIFDNVESSDLLNMFWPACGHGSVLVTTQNSTLVHRAHAEVELKPFTEDEGSGLLLNYMKELEEGKYISTGYGKGDIQTGLWSTLASFWACRSSS</sequence>
<reference evidence="1" key="1">
    <citation type="submission" date="2022-12" db="EMBL/GenBank/DDBJ databases">
        <authorList>
            <person name="Petersen C."/>
        </authorList>
    </citation>
    <scope>NUCLEOTIDE SEQUENCE</scope>
    <source>
        <strain evidence="1">IBT 29677</strain>
    </source>
</reference>
<dbReference type="GeneID" id="81373921"/>
<dbReference type="PANTHER" id="PTHR35205">
    <property type="entry name" value="NB-ARC AND TPR DOMAIN PROTEIN"/>
    <property type="match status" value="1"/>
</dbReference>
<dbReference type="SUPFAM" id="SSF52540">
    <property type="entry name" value="P-loop containing nucleoside triphosphate hydrolases"/>
    <property type="match status" value="1"/>
</dbReference>